<dbReference type="Proteomes" id="UP000556700">
    <property type="component" value="Unassembled WGS sequence"/>
</dbReference>
<protein>
    <submittedName>
        <fullName evidence="1">Uncharacterized protein</fullName>
    </submittedName>
</protein>
<sequence>MKTDVLAVIEAASFYAGVHHKRYSRLLRQLQDTAPKKKRHEAKSFTAFKSFCQNVLFITGIIYFDCFSSTIFGEIEGIYQIEVI</sequence>
<evidence type="ECO:0000313" key="2">
    <source>
        <dbReference type="Proteomes" id="UP000556700"/>
    </source>
</evidence>
<dbReference type="EMBL" id="CAIJDO010000213">
    <property type="protein sequence ID" value="CAD0008067.1"/>
    <property type="molecule type" value="Genomic_DNA"/>
</dbReference>
<reference evidence="1 2" key="1">
    <citation type="submission" date="2020-06" db="EMBL/GenBank/DDBJ databases">
        <authorList>
            <person name="Criscuolo A."/>
        </authorList>
    </citation>
    <scope>NUCLEOTIDE SEQUENCE [LARGE SCALE GENOMIC DNA]</scope>
    <source>
        <strain evidence="2">CIP 110025</strain>
    </source>
</reference>
<organism evidence="1 2">
    <name type="scientific">Flavobacterium chungangense</name>
    <dbReference type="NCBI Taxonomy" id="554283"/>
    <lineage>
        <taxon>Bacteria</taxon>
        <taxon>Pseudomonadati</taxon>
        <taxon>Bacteroidota</taxon>
        <taxon>Flavobacteriia</taxon>
        <taxon>Flavobacteriales</taxon>
        <taxon>Flavobacteriaceae</taxon>
        <taxon>Flavobacterium</taxon>
    </lineage>
</organism>
<gene>
    <name evidence="1" type="ORF">FLACHUCJ7_03614</name>
</gene>
<keyword evidence="2" id="KW-1185">Reference proteome</keyword>
<name>A0A6V6Z8E9_9FLAO</name>
<accession>A0A6V6Z8E9</accession>
<evidence type="ECO:0000313" key="1">
    <source>
        <dbReference type="EMBL" id="CAD0008067.1"/>
    </source>
</evidence>
<proteinExistence type="predicted"/>
<dbReference type="AlphaFoldDB" id="A0A6V6Z8E9"/>
<comment type="caution">
    <text evidence="1">The sequence shown here is derived from an EMBL/GenBank/DDBJ whole genome shotgun (WGS) entry which is preliminary data.</text>
</comment>